<dbReference type="GO" id="GO:0032259">
    <property type="term" value="P:methylation"/>
    <property type="evidence" value="ECO:0007669"/>
    <property type="project" value="UniProtKB-KW"/>
</dbReference>
<accession>A0A1B1BGQ1</accession>
<dbReference type="EMBL" id="CP016282">
    <property type="protein sequence ID" value="ANP71749.1"/>
    <property type="molecule type" value="Genomic_DNA"/>
</dbReference>
<dbReference type="Pfam" id="PF13649">
    <property type="entry name" value="Methyltransf_25"/>
    <property type="match status" value="1"/>
</dbReference>
<dbReference type="RefSeq" id="WP_084020658.1">
    <property type="nucleotide sequence ID" value="NZ_CP016282.1"/>
</dbReference>
<dbReference type="STRING" id="670052.PA27867_0782"/>
<evidence type="ECO:0000313" key="4">
    <source>
        <dbReference type="Proteomes" id="UP000092582"/>
    </source>
</evidence>
<gene>
    <name evidence="3" type="ORF">PA27867_0782</name>
</gene>
<dbReference type="PANTHER" id="PTHR43861:SF3">
    <property type="entry name" value="PUTATIVE (AFU_ORTHOLOGUE AFUA_2G14390)-RELATED"/>
    <property type="match status" value="1"/>
</dbReference>
<dbReference type="InterPro" id="IPR029063">
    <property type="entry name" value="SAM-dependent_MTases_sf"/>
</dbReference>
<evidence type="ECO:0000313" key="3">
    <source>
        <dbReference type="EMBL" id="ANP71749.1"/>
    </source>
</evidence>
<dbReference type="GO" id="GO:0008168">
    <property type="term" value="F:methyltransferase activity"/>
    <property type="evidence" value="ECO:0007669"/>
    <property type="project" value="UniProtKB-KW"/>
</dbReference>
<dbReference type="PANTHER" id="PTHR43861">
    <property type="entry name" value="TRANS-ACONITATE 2-METHYLTRANSFERASE-RELATED"/>
    <property type="match status" value="1"/>
</dbReference>
<dbReference type="OrthoDB" id="9786503at2"/>
<feature type="domain" description="Methyltransferase" evidence="2">
    <location>
        <begin position="55"/>
        <end position="147"/>
    </location>
</feature>
<sequence>MDHTSDHTPAVHTPRDPRDIQDLWDQRYAGAENLWSGQPNATLVAELEGMRPGRILDVGCGEGADALWLAAHGWDVTALDVSQVALNRASERGDALGLQVRWLHAGLAEAELAPGSFDVVSAQYPALLRTDDAAAERALIDAVAPNGVLLVVHHSLPSVEQAAAHGFHPEGYVSPADVAARLDDSWTVEIDEIRPRHVSTGAGAHHTEDVVLRARRQP</sequence>
<evidence type="ECO:0000259" key="2">
    <source>
        <dbReference type="Pfam" id="PF13649"/>
    </source>
</evidence>
<keyword evidence="3" id="KW-0489">Methyltransferase</keyword>
<keyword evidence="4" id="KW-1185">Reference proteome</keyword>
<reference evidence="3 4" key="1">
    <citation type="submission" date="2016-06" db="EMBL/GenBank/DDBJ databases">
        <title>Genome sequencing of Cryobacterium arcticum PAMC 27867.</title>
        <authorList>
            <person name="Lee J."/>
            <person name="Kim O.-S."/>
        </authorList>
    </citation>
    <scope>NUCLEOTIDE SEQUENCE [LARGE SCALE GENOMIC DNA]</scope>
    <source>
        <strain evidence="3 4">PAMC 27867</strain>
    </source>
</reference>
<keyword evidence="1 3" id="KW-0808">Transferase</keyword>
<evidence type="ECO:0000256" key="1">
    <source>
        <dbReference type="ARBA" id="ARBA00022679"/>
    </source>
</evidence>
<dbReference type="InterPro" id="IPR041698">
    <property type="entry name" value="Methyltransf_25"/>
</dbReference>
<dbReference type="Proteomes" id="UP000092582">
    <property type="component" value="Chromosome 1"/>
</dbReference>
<organism evidence="3 4">
    <name type="scientific">Cryobacterium arcticum</name>
    <dbReference type="NCBI Taxonomy" id="670052"/>
    <lineage>
        <taxon>Bacteria</taxon>
        <taxon>Bacillati</taxon>
        <taxon>Actinomycetota</taxon>
        <taxon>Actinomycetes</taxon>
        <taxon>Micrococcales</taxon>
        <taxon>Microbacteriaceae</taxon>
        <taxon>Cryobacterium</taxon>
    </lineage>
</organism>
<dbReference type="CDD" id="cd02440">
    <property type="entry name" value="AdoMet_MTases"/>
    <property type="match status" value="1"/>
</dbReference>
<dbReference type="Gene3D" id="3.40.50.150">
    <property type="entry name" value="Vaccinia Virus protein VP39"/>
    <property type="match status" value="1"/>
</dbReference>
<proteinExistence type="predicted"/>
<dbReference type="AlphaFoldDB" id="A0A1B1BGQ1"/>
<name>A0A1B1BGQ1_9MICO</name>
<dbReference type="PATRIC" id="fig|670052.7.peg.807"/>
<dbReference type="SUPFAM" id="SSF53335">
    <property type="entry name" value="S-adenosyl-L-methionine-dependent methyltransferases"/>
    <property type="match status" value="1"/>
</dbReference>
<dbReference type="KEGG" id="cart:PA27867_0782"/>
<protein>
    <submittedName>
        <fullName evidence="3">Methyltransferase type 11</fullName>
    </submittedName>
</protein>